<sequence length="229" mass="24255">MTRINLDNIAALQNTFGNLKKAPGTQFADVLNNTTNQTVAIGQGTLSVTAVGATSSASSTSDLNSALKAYGINVPPALRVTAGANGYELSGDPRNTQFKKMLADHPSLGNGFGAAISSATMGRKAALQSAMNTFGGDHPTSAMKKFLKDFEETQDPKAISVKFDGQDMKVEELGDKGWGPVKTEESFMAALIEAYTKYMLTQGVSLDNDKDKDEQSADKKTEEKSVATS</sequence>
<reference evidence="3" key="1">
    <citation type="journal article" date="2019" name="Int. J. Syst. Evol. Microbiol.">
        <title>The Global Catalogue of Microorganisms (GCM) 10K type strain sequencing project: providing services to taxonomists for standard genome sequencing and annotation.</title>
        <authorList>
            <consortium name="The Broad Institute Genomics Platform"/>
            <consortium name="The Broad Institute Genome Sequencing Center for Infectious Disease"/>
            <person name="Wu L."/>
            <person name="Ma J."/>
        </authorList>
    </citation>
    <scope>NUCLEOTIDE SEQUENCE [LARGE SCALE GENOMIC DNA]</scope>
    <source>
        <strain evidence="3">KACC 12508</strain>
    </source>
</reference>
<dbReference type="RefSeq" id="WP_382271509.1">
    <property type="nucleotide sequence ID" value="NZ_JBHTBU010000001.1"/>
</dbReference>
<comment type="caution">
    <text evidence="2">The sequence shown here is derived from an EMBL/GenBank/DDBJ whole genome shotgun (WGS) entry which is preliminary data.</text>
</comment>
<proteinExistence type="predicted"/>
<name>A0ABW2IAT9_9BURK</name>
<feature type="compositionally biased region" description="Basic and acidic residues" evidence="1">
    <location>
        <begin position="207"/>
        <end position="229"/>
    </location>
</feature>
<gene>
    <name evidence="2" type="ORF">ACFQPC_08875</name>
</gene>
<feature type="region of interest" description="Disordered" evidence="1">
    <location>
        <begin position="206"/>
        <end position="229"/>
    </location>
</feature>
<dbReference type="Proteomes" id="UP001596542">
    <property type="component" value="Unassembled WGS sequence"/>
</dbReference>
<dbReference type="EMBL" id="JBHTBU010000001">
    <property type="protein sequence ID" value="MFC7288145.1"/>
    <property type="molecule type" value="Genomic_DNA"/>
</dbReference>
<organism evidence="2 3">
    <name type="scientific">Herminiimonas glaciei</name>
    <dbReference type="NCBI Taxonomy" id="523788"/>
    <lineage>
        <taxon>Bacteria</taxon>
        <taxon>Pseudomonadati</taxon>
        <taxon>Pseudomonadota</taxon>
        <taxon>Betaproteobacteria</taxon>
        <taxon>Burkholderiales</taxon>
        <taxon>Oxalobacteraceae</taxon>
        <taxon>Herminiimonas</taxon>
    </lineage>
</organism>
<evidence type="ECO:0000256" key="1">
    <source>
        <dbReference type="SAM" id="MobiDB-lite"/>
    </source>
</evidence>
<accession>A0ABW2IAT9</accession>
<protein>
    <submittedName>
        <fullName evidence="2">Uncharacterized protein</fullName>
    </submittedName>
</protein>
<evidence type="ECO:0000313" key="3">
    <source>
        <dbReference type="Proteomes" id="UP001596542"/>
    </source>
</evidence>
<keyword evidence="3" id="KW-1185">Reference proteome</keyword>
<evidence type="ECO:0000313" key="2">
    <source>
        <dbReference type="EMBL" id="MFC7288145.1"/>
    </source>
</evidence>